<dbReference type="InterPro" id="IPR009057">
    <property type="entry name" value="Homeodomain-like_sf"/>
</dbReference>
<dbReference type="SMART" id="SM00342">
    <property type="entry name" value="HTH_ARAC"/>
    <property type="match status" value="1"/>
</dbReference>
<dbReference type="Gene3D" id="2.60.120.10">
    <property type="entry name" value="Jelly Rolls"/>
    <property type="match status" value="1"/>
</dbReference>
<dbReference type="RefSeq" id="WP_234541832.1">
    <property type="nucleotide sequence ID" value="NZ_CAKMAB010000068.1"/>
</dbReference>
<dbReference type="PANTHER" id="PTHR43280:SF28">
    <property type="entry name" value="HTH-TYPE TRANSCRIPTIONAL ACTIVATOR RHAS"/>
    <property type="match status" value="1"/>
</dbReference>
<evidence type="ECO:0000259" key="4">
    <source>
        <dbReference type="PROSITE" id="PS01124"/>
    </source>
</evidence>
<evidence type="ECO:0000313" key="6">
    <source>
        <dbReference type="Proteomes" id="UP000838749"/>
    </source>
</evidence>
<evidence type="ECO:0000256" key="2">
    <source>
        <dbReference type="ARBA" id="ARBA00023125"/>
    </source>
</evidence>
<dbReference type="InterPro" id="IPR003313">
    <property type="entry name" value="AraC-bd"/>
</dbReference>
<dbReference type="InterPro" id="IPR018060">
    <property type="entry name" value="HTH_AraC"/>
</dbReference>
<dbReference type="InterPro" id="IPR014710">
    <property type="entry name" value="RmlC-like_jellyroll"/>
</dbReference>
<keyword evidence="2" id="KW-0238">DNA-binding</keyword>
<dbReference type="Pfam" id="PF12833">
    <property type="entry name" value="HTH_18"/>
    <property type="match status" value="1"/>
</dbReference>
<proteinExistence type="predicted"/>
<organism evidence="5 6">
    <name type="scientific">Paenibacillus pseudetheri</name>
    <dbReference type="NCBI Taxonomy" id="2897682"/>
    <lineage>
        <taxon>Bacteria</taxon>
        <taxon>Bacillati</taxon>
        <taxon>Bacillota</taxon>
        <taxon>Bacilli</taxon>
        <taxon>Bacillales</taxon>
        <taxon>Paenibacillaceae</taxon>
        <taxon>Paenibacillus</taxon>
    </lineage>
</organism>
<dbReference type="PROSITE" id="PS00041">
    <property type="entry name" value="HTH_ARAC_FAMILY_1"/>
    <property type="match status" value="1"/>
</dbReference>
<dbReference type="InterPro" id="IPR018062">
    <property type="entry name" value="HTH_AraC-typ_CS"/>
</dbReference>
<dbReference type="PANTHER" id="PTHR43280">
    <property type="entry name" value="ARAC-FAMILY TRANSCRIPTIONAL REGULATOR"/>
    <property type="match status" value="1"/>
</dbReference>
<dbReference type="Proteomes" id="UP000838749">
    <property type="component" value="Unassembled WGS sequence"/>
</dbReference>
<dbReference type="InterPro" id="IPR020449">
    <property type="entry name" value="Tscrpt_reg_AraC-type_HTH"/>
</dbReference>
<dbReference type="SUPFAM" id="SSF51215">
    <property type="entry name" value="Regulatory protein AraC"/>
    <property type="match status" value="1"/>
</dbReference>
<dbReference type="PROSITE" id="PS01124">
    <property type="entry name" value="HTH_ARAC_FAMILY_2"/>
    <property type="match status" value="1"/>
</dbReference>
<comment type="caution">
    <text evidence="5">The sequence shown here is derived from an EMBL/GenBank/DDBJ whole genome shotgun (WGS) entry which is preliminary data.</text>
</comment>
<name>A0ABM9BMS0_9BACL</name>
<evidence type="ECO:0000256" key="1">
    <source>
        <dbReference type="ARBA" id="ARBA00023015"/>
    </source>
</evidence>
<gene>
    <name evidence="5" type="primary">rhaR_36</name>
    <name evidence="5" type="ORF">PAECIP111894_05978</name>
</gene>
<dbReference type="InterPro" id="IPR037923">
    <property type="entry name" value="HTH-like"/>
</dbReference>
<keyword evidence="1" id="KW-0805">Transcription regulation</keyword>
<reference evidence="5" key="1">
    <citation type="submission" date="2021-12" db="EMBL/GenBank/DDBJ databases">
        <authorList>
            <person name="Criscuolo A."/>
        </authorList>
    </citation>
    <scope>NUCLEOTIDE SEQUENCE</scope>
    <source>
        <strain evidence="5">CIP111894</strain>
    </source>
</reference>
<dbReference type="Pfam" id="PF02311">
    <property type="entry name" value="AraC_binding"/>
    <property type="match status" value="1"/>
</dbReference>
<protein>
    <submittedName>
        <fullName evidence="5">HTH-type transcriptional activator RhaR</fullName>
    </submittedName>
</protein>
<keyword evidence="6" id="KW-1185">Reference proteome</keyword>
<accession>A0ABM9BMS0</accession>
<evidence type="ECO:0000313" key="5">
    <source>
        <dbReference type="EMBL" id="CAH1059766.1"/>
    </source>
</evidence>
<dbReference type="SUPFAM" id="SSF46689">
    <property type="entry name" value="Homeodomain-like"/>
    <property type="match status" value="2"/>
</dbReference>
<dbReference type="EMBL" id="CAKMAB010000068">
    <property type="protein sequence ID" value="CAH1059766.1"/>
    <property type="molecule type" value="Genomic_DNA"/>
</dbReference>
<dbReference type="Gene3D" id="1.10.10.60">
    <property type="entry name" value="Homeodomain-like"/>
    <property type="match status" value="2"/>
</dbReference>
<sequence length="317" mass="36908">MVNERDTIDSGMDHVSARIIPAGLEMTPLEINFYKSDPFHISREKKNVSSMPSNHYHDAYEILYLVSGELYYFIEDRTFQIVSGVLLFINANDLHRLINVNGTMYERVTLLFKREFLRDFFADTSLPSDLFSCFHSRSNAIKLSGNDQIFIENLFSKLIHEDTKRPPGFDYYRKILLMELLIFIQRKKLPDQNEYFVETNRTHKKISQIIHFINGNFAEPLSLEYISDRFSISTSHLSRTFKDTTGFTFIEYVNNTRLKEARSLLQDSKLTVSEIAERAGFGNLTHFGRVFKTMTGTSPLKYRKQNQVDEDNISTQA</sequence>
<keyword evidence="3" id="KW-0804">Transcription</keyword>
<evidence type="ECO:0000256" key="3">
    <source>
        <dbReference type="ARBA" id="ARBA00023163"/>
    </source>
</evidence>
<feature type="domain" description="HTH araC/xylS-type" evidence="4">
    <location>
        <begin position="207"/>
        <end position="305"/>
    </location>
</feature>
<dbReference type="PRINTS" id="PR00032">
    <property type="entry name" value="HTHARAC"/>
</dbReference>